<organism evidence="1 2">
    <name type="scientific">Panagrolaimus sp. PS1159</name>
    <dbReference type="NCBI Taxonomy" id="55785"/>
    <lineage>
        <taxon>Eukaryota</taxon>
        <taxon>Metazoa</taxon>
        <taxon>Ecdysozoa</taxon>
        <taxon>Nematoda</taxon>
        <taxon>Chromadorea</taxon>
        <taxon>Rhabditida</taxon>
        <taxon>Tylenchina</taxon>
        <taxon>Panagrolaimomorpha</taxon>
        <taxon>Panagrolaimoidea</taxon>
        <taxon>Panagrolaimidae</taxon>
        <taxon>Panagrolaimus</taxon>
    </lineage>
</organism>
<protein>
    <submittedName>
        <fullName evidence="2">Antifreeze protein</fullName>
    </submittedName>
</protein>
<evidence type="ECO:0000313" key="1">
    <source>
        <dbReference type="Proteomes" id="UP000887580"/>
    </source>
</evidence>
<dbReference type="Proteomes" id="UP000887580">
    <property type="component" value="Unplaced"/>
</dbReference>
<proteinExistence type="predicted"/>
<dbReference type="WBParaSite" id="PS1159_v2.g3515.t1">
    <property type="protein sequence ID" value="PS1159_v2.g3515.t1"/>
    <property type="gene ID" value="PS1159_v2.g3515"/>
</dbReference>
<reference evidence="2" key="1">
    <citation type="submission" date="2022-11" db="UniProtKB">
        <authorList>
            <consortium name="WormBaseParasite"/>
        </authorList>
    </citation>
    <scope>IDENTIFICATION</scope>
</reference>
<sequence length="147" mass="15437">MFASKTSTTLVIISLILLSIYTLNVNADACSDVKAKSEAARVSAEAACSKAAEVAINSADSTKAVARKACDDAKIIAKNIADKEAAAVCPANAVTSAPVETSTISDNSTITNNSSVVDNSIIADNSTKAAKPRNYILRKIFFIFYRI</sequence>
<name>A0AC35GBR5_9BILA</name>
<accession>A0AC35GBR5</accession>
<evidence type="ECO:0000313" key="2">
    <source>
        <dbReference type="WBParaSite" id="PS1159_v2.g3515.t1"/>
    </source>
</evidence>